<dbReference type="EMBL" id="CP142727">
    <property type="protein sequence ID" value="WUR02515.1"/>
    <property type="molecule type" value="Genomic_DNA"/>
</dbReference>
<accession>A0AAX4J9A3</accession>
<protein>
    <submittedName>
        <fullName evidence="1">SP-containing protein</fullName>
    </submittedName>
</protein>
<dbReference type="AlphaFoldDB" id="A0AAX4J9A3"/>
<name>A0AAX4J9A3_9MICR</name>
<keyword evidence="2" id="KW-1185">Reference proteome</keyword>
<dbReference type="Proteomes" id="UP001334084">
    <property type="component" value="Chromosome 2"/>
</dbReference>
<gene>
    <name evidence="1" type="ORF">VNE69_02042</name>
</gene>
<dbReference type="RefSeq" id="XP_065328660.1">
    <property type="nucleotide sequence ID" value="XM_065472588.1"/>
</dbReference>
<evidence type="ECO:0000313" key="2">
    <source>
        <dbReference type="Proteomes" id="UP001334084"/>
    </source>
</evidence>
<reference evidence="1" key="1">
    <citation type="journal article" date="2024" name="BMC Genomics">
        <title>Functional annotation of a divergent genome using sequence and structure-based similarity.</title>
        <authorList>
            <person name="Svedberg D."/>
            <person name="Winiger R.R."/>
            <person name="Berg A."/>
            <person name="Sharma H."/>
            <person name="Tellgren-Roth C."/>
            <person name="Debrunner-Vossbrinck B.A."/>
            <person name="Vossbrinck C.R."/>
            <person name="Barandun J."/>
        </authorList>
    </citation>
    <scope>NUCLEOTIDE SEQUENCE</scope>
    <source>
        <strain evidence="1">Illinois isolate</strain>
    </source>
</reference>
<dbReference type="GeneID" id="90540332"/>
<dbReference type="KEGG" id="vnx:VNE69_02042"/>
<evidence type="ECO:0000313" key="1">
    <source>
        <dbReference type="EMBL" id="WUR02515.1"/>
    </source>
</evidence>
<organism evidence="1 2">
    <name type="scientific">Vairimorpha necatrix</name>
    <dbReference type="NCBI Taxonomy" id="6039"/>
    <lineage>
        <taxon>Eukaryota</taxon>
        <taxon>Fungi</taxon>
        <taxon>Fungi incertae sedis</taxon>
        <taxon>Microsporidia</taxon>
        <taxon>Nosematidae</taxon>
        <taxon>Vairimorpha</taxon>
    </lineage>
</organism>
<sequence length="220" mass="26136">MFIFLVVTLSVFTYFYLHFRSLKDHGFSALYKKDNITIINDTYIDKLHIPSTVDELYSRCPRLSKEQYKNILIALRIYSNFRTSWLDDYKESINFKANKKAIDEFMSSLNEFVFLKENGIKECCDGLEKEHLYICGLLTSLVPKDKTFEINTPIEKYLEEPFASLKKQAEDMWDENIKNQLYKEMIKITHKGKDLLITVDSYVWIRLFVYFDIITALELH</sequence>
<proteinExistence type="predicted"/>